<dbReference type="EC" id="7.-.-.-" evidence="6"/>
<evidence type="ECO:0000256" key="6">
    <source>
        <dbReference type="HAMAP-Rule" id="MF_00479"/>
    </source>
</evidence>
<dbReference type="NCBIfam" id="TIGR01947">
    <property type="entry name" value="rnfG"/>
    <property type="match status" value="1"/>
</dbReference>
<keyword evidence="4 6" id="KW-0288">FMN</keyword>
<feature type="modified residue" description="FMN phosphoryl threonine" evidence="6">
    <location>
        <position position="188"/>
    </location>
</feature>
<dbReference type="GO" id="GO:0022900">
    <property type="term" value="P:electron transport chain"/>
    <property type="evidence" value="ECO:0007669"/>
    <property type="project" value="UniProtKB-UniRule"/>
</dbReference>
<evidence type="ECO:0000313" key="9">
    <source>
        <dbReference type="EMBL" id="PTR19346.1"/>
    </source>
</evidence>
<name>A0A2T5KA98_9RHOB</name>
<keyword evidence="5 6" id="KW-0249">Electron transport</keyword>
<dbReference type="OrthoDB" id="9784165at2"/>
<keyword evidence="6 7" id="KW-1133">Transmembrane helix</keyword>
<dbReference type="AlphaFoldDB" id="A0A2T5KA98"/>
<organism evidence="9 10">
    <name type="scientific">Cereibacter azotoformans</name>
    <dbReference type="NCBI Taxonomy" id="43057"/>
    <lineage>
        <taxon>Bacteria</taxon>
        <taxon>Pseudomonadati</taxon>
        <taxon>Pseudomonadota</taxon>
        <taxon>Alphaproteobacteria</taxon>
        <taxon>Rhodobacterales</taxon>
        <taxon>Paracoccaceae</taxon>
        <taxon>Cereibacter</taxon>
    </lineage>
</organism>
<dbReference type="GO" id="GO:0009055">
    <property type="term" value="F:electron transfer activity"/>
    <property type="evidence" value="ECO:0007669"/>
    <property type="project" value="InterPro"/>
</dbReference>
<protein>
    <recommendedName>
        <fullName evidence="6">Ion-translocating oxidoreductase complex subunit G</fullName>
        <ecNumber evidence="6">7.-.-.-</ecNumber>
    </recommendedName>
    <alternativeName>
        <fullName evidence="6">Rnf electron transport complex subunit G</fullName>
    </alternativeName>
</protein>
<evidence type="ECO:0000256" key="4">
    <source>
        <dbReference type="ARBA" id="ARBA00022643"/>
    </source>
</evidence>
<dbReference type="Pfam" id="PF04205">
    <property type="entry name" value="FMN_bind"/>
    <property type="match status" value="1"/>
</dbReference>
<dbReference type="GO" id="GO:0042717">
    <property type="term" value="C:plasma membrane-derived chromatophore membrane"/>
    <property type="evidence" value="ECO:0007669"/>
    <property type="project" value="UniProtKB-SubCell"/>
</dbReference>
<dbReference type="PIRSF" id="PIRSF006091">
    <property type="entry name" value="E_trnsport_RnfG"/>
    <property type="match status" value="1"/>
</dbReference>
<dbReference type="HAMAP" id="MF_00479">
    <property type="entry name" value="RsxG_RnfG"/>
    <property type="match status" value="1"/>
</dbReference>
<dbReference type="PANTHER" id="PTHR36118">
    <property type="entry name" value="ION-TRANSLOCATING OXIDOREDUCTASE COMPLEX SUBUNIT G"/>
    <property type="match status" value="1"/>
</dbReference>
<feature type="transmembrane region" description="Helical" evidence="7">
    <location>
        <begin position="23"/>
        <end position="44"/>
    </location>
</feature>
<feature type="domain" description="FMN-binding" evidence="8">
    <location>
        <begin position="113"/>
        <end position="205"/>
    </location>
</feature>
<comment type="cofactor">
    <cofactor evidence="6">
        <name>FMN</name>
        <dbReference type="ChEBI" id="CHEBI:58210"/>
    </cofactor>
</comment>
<evidence type="ECO:0000313" key="10">
    <source>
        <dbReference type="Proteomes" id="UP000244060"/>
    </source>
</evidence>
<keyword evidence="3 6" id="KW-0285">Flavoprotein</keyword>
<accession>A0A2T5KA98</accession>
<dbReference type="NCBIfam" id="NF002519">
    <property type="entry name" value="PRK01908.1"/>
    <property type="match status" value="1"/>
</dbReference>
<comment type="subunit">
    <text evidence="6">The complex is composed of six subunits: RnfA, RnfB, RnfC, RnfD, RnfE and RnfG.</text>
</comment>
<gene>
    <name evidence="6" type="primary">rnfG</name>
    <name evidence="9" type="ORF">C8J28_105187</name>
</gene>
<reference evidence="9 10" key="1">
    <citation type="submission" date="2018-04" db="EMBL/GenBank/DDBJ databases">
        <title>Genomic Encyclopedia of Type Strains, Phase III (KMG-III): the genomes of soil and plant-associated and newly described type strains.</title>
        <authorList>
            <person name="Whitman W."/>
        </authorList>
    </citation>
    <scope>NUCLEOTIDE SEQUENCE [LARGE SCALE GENOMIC DNA]</scope>
    <source>
        <strain evidence="9 10">KA25</strain>
    </source>
</reference>
<sequence>MSQADPAAPPSKAGTSGWKTSPIVLGLMLGFFSLFSALLLAFASDVTRAPIAARAAEDLLASLAQVLPGELHDNDPTADIRLLSDAEEGRVRVHVAARAGEVTGLAYELTGYGYSGAIRVLMALAPDGTILGVRVLSHAETPGLGDKIEIGKSDWIAGFSGRSLADPGPDGWKVRRDGGVFDQFSGATITPRAVVATIRRGLDLFERHRAELLAPLPARS</sequence>
<dbReference type="PANTHER" id="PTHR36118:SF1">
    <property type="entry name" value="ION-TRANSLOCATING OXIDOREDUCTASE COMPLEX SUBUNIT G"/>
    <property type="match status" value="1"/>
</dbReference>
<dbReference type="EMBL" id="QAOT01000005">
    <property type="protein sequence ID" value="PTR19346.1"/>
    <property type="molecule type" value="Genomic_DNA"/>
</dbReference>
<evidence type="ECO:0000256" key="5">
    <source>
        <dbReference type="ARBA" id="ARBA00022982"/>
    </source>
</evidence>
<dbReference type="Proteomes" id="UP000244060">
    <property type="component" value="Unassembled WGS sequence"/>
</dbReference>
<keyword evidence="6" id="KW-1278">Translocase</keyword>
<dbReference type="RefSeq" id="WP_108220700.1">
    <property type="nucleotide sequence ID" value="NZ_CP090022.1"/>
</dbReference>
<evidence type="ECO:0000256" key="1">
    <source>
        <dbReference type="ARBA" id="ARBA00022448"/>
    </source>
</evidence>
<keyword evidence="6" id="KW-0535">Nitrogen fixation</keyword>
<keyword evidence="1 6" id="KW-0813">Transport</keyword>
<keyword evidence="6 7" id="KW-0472">Membrane</keyword>
<dbReference type="InterPro" id="IPR007329">
    <property type="entry name" value="FMN-bd"/>
</dbReference>
<evidence type="ECO:0000256" key="7">
    <source>
        <dbReference type="SAM" id="Phobius"/>
    </source>
</evidence>
<keyword evidence="6 7" id="KW-0812">Transmembrane</keyword>
<dbReference type="GO" id="GO:0010181">
    <property type="term" value="F:FMN binding"/>
    <property type="evidence" value="ECO:0007669"/>
    <property type="project" value="InterPro"/>
</dbReference>
<dbReference type="SMART" id="SM00900">
    <property type="entry name" value="FMN_bind"/>
    <property type="match status" value="1"/>
</dbReference>
<comment type="subcellular location">
    <subcellularLocation>
        <location evidence="6">Cellular chromatophore membrane</location>
        <topology evidence="6">Single-pass membrane protein</topology>
    </subcellularLocation>
</comment>
<dbReference type="InterPro" id="IPR010209">
    <property type="entry name" value="Ion_transpt_RnfG/RsxG"/>
</dbReference>
<comment type="function">
    <text evidence="6">Part of a membrane-bound complex that couples electron transfer with translocation of ions across the membrane.</text>
</comment>
<evidence type="ECO:0000256" key="3">
    <source>
        <dbReference type="ARBA" id="ARBA00022630"/>
    </source>
</evidence>
<dbReference type="GO" id="GO:0005886">
    <property type="term" value="C:plasma membrane"/>
    <property type="evidence" value="ECO:0007669"/>
    <property type="project" value="InterPro"/>
</dbReference>
<comment type="similarity">
    <text evidence="6">Belongs to the RnfG family.</text>
</comment>
<comment type="caution">
    <text evidence="9">The sequence shown here is derived from an EMBL/GenBank/DDBJ whole genome shotgun (WGS) entry which is preliminary data.</text>
</comment>
<evidence type="ECO:0000259" key="8">
    <source>
        <dbReference type="SMART" id="SM00900"/>
    </source>
</evidence>
<evidence type="ECO:0000256" key="2">
    <source>
        <dbReference type="ARBA" id="ARBA00022553"/>
    </source>
</evidence>
<keyword evidence="10" id="KW-1185">Reference proteome</keyword>
<dbReference type="GO" id="GO:0009399">
    <property type="term" value="P:nitrogen fixation"/>
    <property type="evidence" value="ECO:0007669"/>
    <property type="project" value="UniProtKB-UniRule"/>
</dbReference>
<keyword evidence="2 6" id="KW-0597">Phosphoprotein</keyword>
<proteinExistence type="inferred from homology"/>